<evidence type="ECO:0000313" key="1">
    <source>
        <dbReference type="EMBL" id="MDV0447503.1"/>
    </source>
</evidence>
<evidence type="ECO:0000313" key="2">
    <source>
        <dbReference type="Proteomes" id="UP001271789"/>
    </source>
</evidence>
<organism evidence="1 2">
    <name type="scientific">Methanolapillus africanus</name>
    <dbReference type="NCBI Taxonomy" id="3028297"/>
    <lineage>
        <taxon>Archaea</taxon>
        <taxon>Methanobacteriati</taxon>
        <taxon>Methanobacteriota</taxon>
        <taxon>Stenosarchaea group</taxon>
        <taxon>Methanomicrobia</taxon>
        <taxon>Methanosarcinales</taxon>
        <taxon>Methanosarcinaceae</taxon>
        <taxon>Methanolapillus</taxon>
    </lineage>
</organism>
<keyword evidence="2" id="KW-1185">Reference proteome</keyword>
<accession>A0AAE4SED7</accession>
<dbReference type="EMBL" id="JAWDKD010000020">
    <property type="protein sequence ID" value="MDV0447503.1"/>
    <property type="molecule type" value="Genomic_DNA"/>
</dbReference>
<dbReference type="Proteomes" id="UP001271789">
    <property type="component" value="Unassembled WGS sequence"/>
</dbReference>
<proteinExistence type="predicted"/>
<dbReference type="AlphaFoldDB" id="A0AAE4SED7"/>
<sequence>MQKTDFKIRTVQRLRPFRQFGMPAAYELKKRAYCDSNASRRMSSQGFCFEVRQDIRYPIGPKGGLNKDVFDFKAFAARERIKRMVPEQSTPMISLPCLRMKHGSV</sequence>
<protein>
    <submittedName>
        <fullName evidence="1">Uncharacterized protein</fullName>
    </submittedName>
</protein>
<reference evidence="1" key="1">
    <citation type="submission" date="2023-06" db="EMBL/GenBank/DDBJ databases">
        <title>Genome sequence of Methanosarcinaceae archaeon Ag5.</title>
        <authorList>
            <person name="Protasov E."/>
            <person name="Platt K."/>
            <person name="Poehlein A."/>
            <person name="Daniel R."/>
            <person name="Brune A."/>
        </authorList>
    </citation>
    <scope>NUCLEOTIDE SEQUENCE</scope>
    <source>
        <strain evidence="1">Ag5</strain>
    </source>
</reference>
<gene>
    <name evidence="1" type="ORF">MsAg5_14030</name>
</gene>
<comment type="caution">
    <text evidence="1">The sequence shown here is derived from an EMBL/GenBank/DDBJ whole genome shotgun (WGS) entry which is preliminary data.</text>
</comment>
<name>A0AAE4SED7_9EURY</name>